<sequence length="276" mass="30512">MTTQNWQQAKREQRHRMMLTAVAATRTVDPVFSHVSAAVIWGIPVVGPHLDRVHLQTAGRSVARTKNGVVWHHDALEADDVVEMSGMLVTSYERTLVDLARTLPFASAVAAVDHGIRARRSPDGLGVIVIEKERLLEAVAELGRARGVRPARASIGFADARSASPGESISRANIHVLRFPAPDLQVAFPRADGGKDVADFDWPDHGAFGEFDGFGKYFKAEFTGGRPIAEIVAEEKARENRIRKHRPFGARWDWPIAMRPELLRRELLDAGLRPLA</sequence>
<organism evidence="1 2">
    <name type="scientific">Agromyces intestinalis</name>
    <dbReference type="NCBI Taxonomy" id="2592652"/>
    <lineage>
        <taxon>Bacteria</taxon>
        <taxon>Bacillati</taxon>
        <taxon>Actinomycetota</taxon>
        <taxon>Actinomycetes</taxon>
        <taxon>Micrococcales</taxon>
        <taxon>Microbacteriaceae</taxon>
        <taxon>Agromyces</taxon>
    </lineage>
</organism>
<evidence type="ECO:0008006" key="3">
    <source>
        <dbReference type="Google" id="ProtNLM"/>
    </source>
</evidence>
<dbReference type="AlphaFoldDB" id="A0A5C1YEN5"/>
<name>A0A5C1YEN5_9MICO</name>
<dbReference type="KEGG" id="ail:FLP10_08960"/>
<reference evidence="1 2" key="1">
    <citation type="submission" date="2019-09" db="EMBL/GenBank/DDBJ databases">
        <title>Genome sequencing of strain KACC 19306.</title>
        <authorList>
            <person name="Heo J."/>
            <person name="Kim S.-J."/>
            <person name="Kim J.-S."/>
            <person name="Hong S.-B."/>
            <person name="Kwon S.-W."/>
        </authorList>
    </citation>
    <scope>NUCLEOTIDE SEQUENCE [LARGE SCALE GENOMIC DNA]</scope>
    <source>
        <strain evidence="1 2">KACC 19306</strain>
    </source>
</reference>
<keyword evidence="2" id="KW-1185">Reference proteome</keyword>
<dbReference type="RefSeq" id="WP_149160553.1">
    <property type="nucleotide sequence ID" value="NZ_CP043505.1"/>
</dbReference>
<evidence type="ECO:0000313" key="1">
    <source>
        <dbReference type="EMBL" id="QEO14533.1"/>
    </source>
</evidence>
<accession>A0A5C1YEN5</accession>
<proteinExistence type="predicted"/>
<evidence type="ECO:0000313" key="2">
    <source>
        <dbReference type="Proteomes" id="UP000324678"/>
    </source>
</evidence>
<dbReference type="OrthoDB" id="5517693at2"/>
<gene>
    <name evidence="1" type="ORF">FLP10_08960</name>
</gene>
<protein>
    <recommendedName>
        <fullName evidence="3">AbiEi antitoxin C-terminal domain-containing protein</fullName>
    </recommendedName>
</protein>
<dbReference type="EMBL" id="CP043505">
    <property type="protein sequence ID" value="QEO14533.1"/>
    <property type="molecule type" value="Genomic_DNA"/>
</dbReference>
<dbReference type="Proteomes" id="UP000324678">
    <property type="component" value="Chromosome"/>
</dbReference>